<evidence type="ECO:0000313" key="1">
    <source>
        <dbReference type="EMBL" id="SIQ98613.1"/>
    </source>
</evidence>
<dbReference type="EMBL" id="FTNO01000001">
    <property type="protein sequence ID" value="SIQ98613.1"/>
    <property type="molecule type" value="Genomic_DNA"/>
</dbReference>
<dbReference type="OrthoDB" id="260534at2157"/>
<dbReference type="AlphaFoldDB" id="A0A1N6X8I7"/>
<gene>
    <name evidence="1" type="ORF">SAMN05421858_1033</name>
</gene>
<name>A0A1N6X8I7_9EURY</name>
<dbReference type="RefSeq" id="WP_076428548.1">
    <property type="nucleotide sequence ID" value="NZ_FTNO01000001.1"/>
</dbReference>
<proteinExistence type="predicted"/>
<evidence type="ECO:0000313" key="2">
    <source>
        <dbReference type="Proteomes" id="UP000186914"/>
    </source>
</evidence>
<sequence>MERHETQTGEYGAETEEIADIAEMEITEPTLTWLELSRPQQPIPIGKNDRVLDSKFNEQHDVWEVLLVAFPEEKSDEE</sequence>
<organism evidence="1 2">
    <name type="scientific">Haladaptatus litoreus</name>
    <dbReference type="NCBI Taxonomy" id="553468"/>
    <lineage>
        <taxon>Archaea</taxon>
        <taxon>Methanobacteriati</taxon>
        <taxon>Methanobacteriota</taxon>
        <taxon>Stenosarchaea group</taxon>
        <taxon>Halobacteria</taxon>
        <taxon>Halobacteriales</taxon>
        <taxon>Haladaptataceae</taxon>
        <taxon>Haladaptatus</taxon>
    </lineage>
</organism>
<keyword evidence="2" id="KW-1185">Reference proteome</keyword>
<accession>A0A1N6X8I7</accession>
<dbReference type="Proteomes" id="UP000186914">
    <property type="component" value="Unassembled WGS sequence"/>
</dbReference>
<protein>
    <submittedName>
        <fullName evidence="1">Uncharacterized protein</fullName>
    </submittedName>
</protein>
<reference evidence="2" key="1">
    <citation type="submission" date="2017-01" db="EMBL/GenBank/DDBJ databases">
        <authorList>
            <person name="Varghese N."/>
            <person name="Submissions S."/>
        </authorList>
    </citation>
    <scope>NUCLEOTIDE SEQUENCE [LARGE SCALE GENOMIC DNA]</scope>
    <source>
        <strain evidence="2">CGMCC 1.7737</strain>
    </source>
</reference>